<reference evidence="4" key="1">
    <citation type="journal article" date="2020" name="mSystems">
        <title>Genome- and Community-Level Interaction Insights into Carbon Utilization and Element Cycling Functions of Hydrothermarchaeota in Hydrothermal Sediment.</title>
        <authorList>
            <person name="Zhou Z."/>
            <person name="Liu Y."/>
            <person name="Xu W."/>
            <person name="Pan J."/>
            <person name="Luo Z.H."/>
            <person name="Li M."/>
        </authorList>
    </citation>
    <scope>NUCLEOTIDE SEQUENCE [LARGE SCALE GENOMIC DNA]</scope>
    <source>
        <strain evidence="4">SpSt-751</strain>
    </source>
</reference>
<comment type="caution">
    <text evidence="4">The sequence shown here is derived from an EMBL/GenBank/DDBJ whole genome shotgun (WGS) entry which is preliminary data.</text>
</comment>
<dbReference type="NCBIfam" id="TIGR02198">
    <property type="entry name" value="rfaE_dom_I"/>
    <property type="match status" value="1"/>
</dbReference>
<evidence type="ECO:0000256" key="1">
    <source>
        <dbReference type="ARBA" id="ARBA00022679"/>
    </source>
</evidence>
<dbReference type="PANTHER" id="PTHR46969">
    <property type="entry name" value="BIFUNCTIONAL PROTEIN HLDE"/>
    <property type="match status" value="1"/>
</dbReference>
<dbReference type="Gene3D" id="3.40.1190.20">
    <property type="match status" value="1"/>
</dbReference>
<name>A0A7C3WX38_9BACT</name>
<dbReference type="GO" id="GO:0033786">
    <property type="term" value="F:heptose-1-phosphate adenylyltransferase activity"/>
    <property type="evidence" value="ECO:0007669"/>
    <property type="project" value="TreeGrafter"/>
</dbReference>
<dbReference type="PANTHER" id="PTHR46969:SF1">
    <property type="entry name" value="BIFUNCTIONAL PROTEIN HLDE"/>
    <property type="match status" value="1"/>
</dbReference>
<dbReference type="SUPFAM" id="SSF53613">
    <property type="entry name" value="Ribokinase-like"/>
    <property type="match status" value="1"/>
</dbReference>
<dbReference type="InterPro" id="IPR011611">
    <property type="entry name" value="PfkB_dom"/>
</dbReference>
<gene>
    <name evidence="4" type="primary">rfaE1</name>
    <name evidence="4" type="ORF">ENV35_07460</name>
</gene>
<evidence type="ECO:0000313" key="4">
    <source>
        <dbReference type="EMBL" id="HGB31693.1"/>
    </source>
</evidence>
<dbReference type="EMBL" id="DTGA01000196">
    <property type="protein sequence ID" value="HGB31693.1"/>
    <property type="molecule type" value="Genomic_DNA"/>
</dbReference>
<dbReference type="GO" id="GO:0005829">
    <property type="term" value="C:cytosol"/>
    <property type="evidence" value="ECO:0007669"/>
    <property type="project" value="TreeGrafter"/>
</dbReference>
<organism evidence="4">
    <name type="scientific">Dictyoglomus turgidum</name>
    <dbReference type="NCBI Taxonomy" id="513050"/>
    <lineage>
        <taxon>Bacteria</taxon>
        <taxon>Pseudomonadati</taxon>
        <taxon>Dictyoglomota</taxon>
        <taxon>Dictyoglomia</taxon>
        <taxon>Dictyoglomales</taxon>
        <taxon>Dictyoglomaceae</taxon>
        <taxon>Dictyoglomus</taxon>
    </lineage>
</organism>
<feature type="domain" description="Carbohydrate kinase PfkB" evidence="3">
    <location>
        <begin position="17"/>
        <end position="310"/>
    </location>
</feature>
<dbReference type="FunFam" id="3.40.1190.20:FF:000002">
    <property type="entry name" value="Bifunctional protein HldE"/>
    <property type="match status" value="1"/>
</dbReference>
<protein>
    <submittedName>
        <fullName evidence="4">D-glycero-beta-D-manno-heptose-7-phosphate kinase</fullName>
    </submittedName>
</protein>
<sequence>MDLKSRLIEIIKSWKGKKIAVIGDIMLDEYIIGKIERISPEAPVPILEVEEERHVLGGAANVANNIKALNGEPILFGVIGEDQGGEKIINLLSNKNIKHILVADKERPTTLKTRLIALNQQIVRMDREKKHPINNDIQEKLISEFKKHINEIDLIILSDYAKGVLTPEITQKIINIAKDNNKEVIVDPKGKDFSKYENATLITPNEKEAKIATNMEEEWDLIKGAQKLMEIIKGKGIVITRGEKGIFLLENNKFFEIPALKSEVRDVTGAGDTVISVLSLGLSTGTDILSACIIANFAAGCVVRKFGTSTLSTDELISIIPEKIEIQNNHVIF</sequence>
<dbReference type="InterPro" id="IPR029056">
    <property type="entry name" value="Ribokinase-like"/>
</dbReference>
<evidence type="ECO:0000259" key="3">
    <source>
        <dbReference type="Pfam" id="PF00294"/>
    </source>
</evidence>
<dbReference type="AlphaFoldDB" id="A0A7C3WX38"/>
<dbReference type="GO" id="GO:0033785">
    <property type="term" value="F:heptose 7-phosphate kinase activity"/>
    <property type="evidence" value="ECO:0007669"/>
    <property type="project" value="TreeGrafter"/>
</dbReference>
<evidence type="ECO:0000256" key="2">
    <source>
        <dbReference type="ARBA" id="ARBA00022777"/>
    </source>
</evidence>
<dbReference type="Pfam" id="PF00294">
    <property type="entry name" value="PfkB"/>
    <property type="match status" value="1"/>
</dbReference>
<keyword evidence="2 4" id="KW-0418">Kinase</keyword>
<dbReference type="GO" id="GO:0016773">
    <property type="term" value="F:phosphotransferase activity, alcohol group as acceptor"/>
    <property type="evidence" value="ECO:0007669"/>
    <property type="project" value="InterPro"/>
</dbReference>
<keyword evidence="1" id="KW-0808">Transferase</keyword>
<dbReference type="CDD" id="cd01172">
    <property type="entry name" value="RfaE_like"/>
    <property type="match status" value="1"/>
</dbReference>
<proteinExistence type="predicted"/>
<dbReference type="InterPro" id="IPR011913">
    <property type="entry name" value="RfaE_dom_I"/>
</dbReference>
<accession>A0A7C3WX38</accession>